<evidence type="ECO:0000256" key="3">
    <source>
        <dbReference type="ARBA" id="ARBA00022764"/>
    </source>
</evidence>
<dbReference type="EMBL" id="AQQX01000013">
    <property type="protein sequence ID" value="KGM47172.1"/>
    <property type="molecule type" value="Genomic_DNA"/>
</dbReference>
<evidence type="ECO:0000256" key="1">
    <source>
        <dbReference type="ARBA" id="ARBA00004418"/>
    </source>
</evidence>
<dbReference type="NCBIfam" id="NF037995">
    <property type="entry name" value="TRAP_S1"/>
    <property type="match status" value="1"/>
</dbReference>
<dbReference type="OrthoDB" id="7822595at2"/>
<proteinExistence type="predicted"/>
<evidence type="ECO:0008006" key="7">
    <source>
        <dbReference type="Google" id="ProtNLM"/>
    </source>
</evidence>
<evidence type="ECO:0000256" key="2">
    <source>
        <dbReference type="ARBA" id="ARBA00022729"/>
    </source>
</evidence>
<dbReference type="STRING" id="1461694.ATO9_19360"/>
<dbReference type="AlphaFoldDB" id="A0A0A0ED65"/>
<dbReference type="PANTHER" id="PTHR33376">
    <property type="match status" value="1"/>
</dbReference>
<feature type="signal peptide" evidence="4">
    <location>
        <begin position="1"/>
        <end position="23"/>
    </location>
</feature>
<organism evidence="5 6">
    <name type="scientific">Pseudooceanicola atlanticus</name>
    <dbReference type="NCBI Taxonomy" id="1461694"/>
    <lineage>
        <taxon>Bacteria</taxon>
        <taxon>Pseudomonadati</taxon>
        <taxon>Pseudomonadota</taxon>
        <taxon>Alphaproteobacteria</taxon>
        <taxon>Rhodobacterales</taxon>
        <taxon>Paracoccaceae</taxon>
        <taxon>Pseudooceanicola</taxon>
    </lineage>
</organism>
<comment type="subcellular location">
    <subcellularLocation>
        <location evidence="1">Periplasm</location>
    </subcellularLocation>
</comment>
<dbReference type="Pfam" id="PF03480">
    <property type="entry name" value="DctP"/>
    <property type="match status" value="1"/>
</dbReference>
<keyword evidence="3" id="KW-0574">Periplasm</keyword>
<dbReference type="GO" id="GO:0042597">
    <property type="term" value="C:periplasmic space"/>
    <property type="evidence" value="ECO:0007669"/>
    <property type="project" value="UniProtKB-SubCell"/>
</dbReference>
<evidence type="ECO:0000256" key="4">
    <source>
        <dbReference type="SAM" id="SignalP"/>
    </source>
</evidence>
<feature type="chain" id="PRO_5001961464" description="C4-dicarboxylate ABC transporter substrate-binding protein" evidence="4">
    <location>
        <begin position="24"/>
        <end position="337"/>
    </location>
</feature>
<dbReference type="InterPro" id="IPR018389">
    <property type="entry name" value="DctP_fam"/>
</dbReference>
<dbReference type="PANTHER" id="PTHR33376:SF15">
    <property type="entry name" value="BLL6794 PROTEIN"/>
    <property type="match status" value="1"/>
</dbReference>
<dbReference type="GO" id="GO:0055085">
    <property type="term" value="P:transmembrane transport"/>
    <property type="evidence" value="ECO:0007669"/>
    <property type="project" value="InterPro"/>
</dbReference>
<dbReference type="RefSeq" id="WP_043753183.1">
    <property type="nucleotide sequence ID" value="NZ_AQQX01000013.1"/>
</dbReference>
<dbReference type="CDD" id="cd13665">
    <property type="entry name" value="PBP2_TRAP_Dctp3_4"/>
    <property type="match status" value="1"/>
</dbReference>
<accession>A0A0A0ED65</accession>
<dbReference type="eggNOG" id="COG1638">
    <property type="taxonomic scope" value="Bacteria"/>
</dbReference>
<evidence type="ECO:0000313" key="6">
    <source>
        <dbReference type="Proteomes" id="UP000030004"/>
    </source>
</evidence>
<reference evidence="5 6" key="1">
    <citation type="journal article" date="2015" name="Antonie Van Leeuwenhoek">
        <title>Pseudooceanicola atlanticus gen. nov. sp. nov., isolated from surface seawater of the Atlantic Ocean and reclassification of Oceanicola batsensis, Oceanicola marinus, Oceanicola nitratireducens, Oceanicola nanhaiensis, Oceanicola antarcticus and Oceanicola flagellatus, as Pseudooceanicola batsensis comb. nov., Pseudooceanicola marinus comb. nov., Pseudooceanicola nitratireducens comb. nov., Pseudooceanicola nanhaiensis comb. nov., Pseudooceanicola antarcticus comb. nov., and Pseudooceanicola flagellatus comb. nov.</title>
        <authorList>
            <person name="Lai Q."/>
            <person name="Li G."/>
            <person name="Liu X."/>
            <person name="Du Y."/>
            <person name="Sun F."/>
            <person name="Shao Z."/>
        </authorList>
    </citation>
    <scope>NUCLEOTIDE SEQUENCE [LARGE SCALE GENOMIC DNA]</scope>
    <source>
        <strain evidence="5 6">22II-s11g</strain>
    </source>
</reference>
<keyword evidence="2 4" id="KW-0732">Signal</keyword>
<keyword evidence="6" id="KW-1185">Reference proteome</keyword>
<dbReference type="Proteomes" id="UP000030004">
    <property type="component" value="Unassembled WGS sequence"/>
</dbReference>
<name>A0A0A0ED65_9RHOB</name>
<sequence>MKLRSSVVAVVAALAGLPTMPQAETLIFATTNPEQHPINQGFLVPWAERINAAANGAVEIDIRHGPMLANHANFYDRVADDVTQIGWGMTVFNPGRFPSTLVATLPFMVDSAEQGSVALCAMYKAGAFDKDFSDVVPLLLVEFPQASLHVNGGDLTDMNDIAGRKIITSSPAAAAIVGEHGGAPLSFNITEQYEALQRGAADGTILNFTAFPGFRLNEVTTDHFVAPLGGAMGMVFMSKDRWNSLSDDAQAAIQAESGCEGTRAFGQFIDEWEAGAKAMVTSQEGHTLTEATPEQIDTLTARHWPGLLAGFSHAVPGGAELIEMFKAELDKASEDAS</sequence>
<protein>
    <recommendedName>
        <fullName evidence="7">C4-dicarboxylate ABC transporter substrate-binding protein</fullName>
    </recommendedName>
</protein>
<gene>
    <name evidence="5" type="ORF">ATO9_19360</name>
</gene>
<dbReference type="Gene3D" id="3.40.190.170">
    <property type="entry name" value="Bacterial extracellular solute-binding protein, family 7"/>
    <property type="match status" value="1"/>
</dbReference>
<evidence type="ECO:0000313" key="5">
    <source>
        <dbReference type="EMBL" id="KGM47172.1"/>
    </source>
</evidence>
<comment type="caution">
    <text evidence="5">The sequence shown here is derived from an EMBL/GenBank/DDBJ whole genome shotgun (WGS) entry which is preliminary data.</text>
</comment>
<dbReference type="InterPro" id="IPR038404">
    <property type="entry name" value="TRAP_DctP_sf"/>
</dbReference>